<dbReference type="GO" id="GO:0004016">
    <property type="term" value="F:adenylate cyclase activity"/>
    <property type="evidence" value="ECO:0007669"/>
    <property type="project" value="UniProtKB-ARBA"/>
</dbReference>
<dbReference type="Gene3D" id="3.30.70.1230">
    <property type="entry name" value="Nucleotide cyclase"/>
    <property type="match status" value="1"/>
</dbReference>
<dbReference type="AlphaFoldDB" id="K9ZNY9"/>
<protein>
    <submittedName>
        <fullName evidence="2">Adenylate/guanylate cyclase</fullName>
    </submittedName>
</protein>
<dbReference type="eggNOG" id="COG2114">
    <property type="taxonomic scope" value="Bacteria"/>
</dbReference>
<evidence type="ECO:0000259" key="1">
    <source>
        <dbReference type="PROSITE" id="PS50125"/>
    </source>
</evidence>
<dbReference type="InterPro" id="IPR001054">
    <property type="entry name" value="A/G_cyclase"/>
</dbReference>
<dbReference type="RefSeq" id="WP_015216843.1">
    <property type="nucleotide sequence ID" value="NC_019771.1"/>
</dbReference>
<evidence type="ECO:0000313" key="3">
    <source>
        <dbReference type="Proteomes" id="UP000010474"/>
    </source>
</evidence>
<dbReference type="OrthoDB" id="8776790at2"/>
<dbReference type="PATRIC" id="fig|272123.3.peg.5305"/>
<dbReference type="SUPFAM" id="SSF55073">
    <property type="entry name" value="Nucleotide cyclase"/>
    <property type="match status" value="1"/>
</dbReference>
<reference evidence="3" key="1">
    <citation type="journal article" date="2013" name="Proc. Natl. Acad. Sci. U.S.A.">
        <title>Improving the coverage of the cyanobacterial phylum using diversity-driven genome sequencing.</title>
        <authorList>
            <person name="Shih P.M."/>
            <person name="Wu D."/>
            <person name="Latifi A."/>
            <person name="Axen S.D."/>
            <person name="Fewer D.P."/>
            <person name="Talla E."/>
            <person name="Calteau A."/>
            <person name="Cai F."/>
            <person name="Tandeau de Marsac N."/>
            <person name="Rippka R."/>
            <person name="Herdman M."/>
            <person name="Sivonen K."/>
            <person name="Coursin T."/>
            <person name="Laurent T."/>
            <person name="Goodwin L."/>
            <person name="Nolan M."/>
            <person name="Davenport K.W."/>
            <person name="Han C.S."/>
            <person name="Rubin E.M."/>
            <person name="Eisen J.A."/>
            <person name="Woyke T."/>
            <person name="Gugger M."/>
            <person name="Kerfeld C.A."/>
        </authorList>
    </citation>
    <scope>NUCLEOTIDE SEQUENCE [LARGE SCALE GENOMIC DNA]</scope>
    <source>
        <strain evidence="3">ATCC 27899 / PCC 7122</strain>
    </source>
</reference>
<feature type="domain" description="Guanylate cyclase" evidence="1">
    <location>
        <begin position="51"/>
        <end position="184"/>
    </location>
</feature>
<dbReference type="GO" id="GO:0035556">
    <property type="term" value="P:intracellular signal transduction"/>
    <property type="evidence" value="ECO:0007669"/>
    <property type="project" value="InterPro"/>
</dbReference>
<dbReference type="HOGENOM" id="CLU_1141572_0_0_3"/>
<dbReference type="Proteomes" id="UP000010474">
    <property type="component" value="Chromosome"/>
</dbReference>
<gene>
    <name evidence="2" type="ordered locus">Anacy_4884</name>
</gene>
<dbReference type="Pfam" id="PF00211">
    <property type="entry name" value="Guanylate_cyc"/>
    <property type="match status" value="1"/>
</dbReference>
<accession>K9ZNY9</accession>
<keyword evidence="3" id="KW-1185">Reference proteome</keyword>
<dbReference type="EMBL" id="CP003659">
    <property type="protein sequence ID" value="AFZ60227.1"/>
    <property type="molecule type" value="Genomic_DNA"/>
</dbReference>
<dbReference type="STRING" id="272123.Anacy_4884"/>
<dbReference type="KEGG" id="acy:Anacy_4884"/>
<sequence>MESNHINYNFDKSRERIDAILDTSDVLYEEVNEIPSRDRLTFTNGFYVKCTALFVDIRDSSSLPEKYRRPRLAKLYRTYISEVVAVMNGNPNCSEINVQGDCVWGIFDTPYKSNINSVFETTAIVSSIINIINCKLIKKNFHPIRIGIGMDYGRALMIKAGYSGSGINEVVWMGDVVNSASNLCSNANKAWSDELMISEAIYNNLNEDYKNLMKWNSNRRCYHGNVINLLMNNWLKSNCSKW</sequence>
<name>K9ZNY9_ANACC</name>
<organism evidence="2 3">
    <name type="scientific">Anabaena cylindrica (strain ATCC 27899 / PCC 7122)</name>
    <dbReference type="NCBI Taxonomy" id="272123"/>
    <lineage>
        <taxon>Bacteria</taxon>
        <taxon>Bacillati</taxon>
        <taxon>Cyanobacteriota</taxon>
        <taxon>Cyanophyceae</taxon>
        <taxon>Nostocales</taxon>
        <taxon>Nostocaceae</taxon>
        <taxon>Anabaena</taxon>
    </lineage>
</organism>
<dbReference type="InterPro" id="IPR029787">
    <property type="entry name" value="Nucleotide_cyclase"/>
</dbReference>
<evidence type="ECO:0000313" key="2">
    <source>
        <dbReference type="EMBL" id="AFZ60227.1"/>
    </source>
</evidence>
<proteinExistence type="predicted"/>
<dbReference type="PROSITE" id="PS50125">
    <property type="entry name" value="GUANYLATE_CYCLASE_2"/>
    <property type="match status" value="1"/>
</dbReference>
<dbReference type="GO" id="GO:0009190">
    <property type="term" value="P:cyclic nucleotide biosynthetic process"/>
    <property type="evidence" value="ECO:0007669"/>
    <property type="project" value="InterPro"/>
</dbReference>